<evidence type="ECO:0000256" key="1">
    <source>
        <dbReference type="SAM" id="MobiDB-lite"/>
    </source>
</evidence>
<feature type="transmembrane region" description="Helical" evidence="2">
    <location>
        <begin position="21"/>
        <end position="44"/>
    </location>
</feature>
<dbReference type="PANTHER" id="PTHR42852:SF17">
    <property type="entry name" value="THIOREDOXIN-LIKE PROTEIN HI_1115"/>
    <property type="match status" value="1"/>
</dbReference>
<organism evidence="4">
    <name type="scientific">uncultured Chloroflexota bacterium</name>
    <dbReference type="NCBI Taxonomy" id="166587"/>
    <lineage>
        <taxon>Bacteria</taxon>
        <taxon>Bacillati</taxon>
        <taxon>Chloroflexota</taxon>
        <taxon>environmental samples</taxon>
    </lineage>
</organism>
<name>H5SL97_9CHLR</name>
<dbReference type="GO" id="GO:0016491">
    <property type="term" value="F:oxidoreductase activity"/>
    <property type="evidence" value="ECO:0007669"/>
    <property type="project" value="InterPro"/>
</dbReference>
<keyword evidence="2" id="KW-1133">Transmembrane helix</keyword>
<gene>
    <name evidence="4" type="ORF">HGMM_F45G04C06</name>
</gene>
<dbReference type="InterPro" id="IPR000866">
    <property type="entry name" value="AhpC/TSA"/>
</dbReference>
<dbReference type="Pfam" id="PF00578">
    <property type="entry name" value="AhpC-TSA"/>
    <property type="match status" value="1"/>
</dbReference>
<dbReference type="SUPFAM" id="SSF52833">
    <property type="entry name" value="Thioredoxin-like"/>
    <property type="match status" value="1"/>
</dbReference>
<dbReference type="InterPro" id="IPR036249">
    <property type="entry name" value="Thioredoxin-like_sf"/>
</dbReference>
<proteinExistence type="predicted"/>
<dbReference type="CDD" id="cd02966">
    <property type="entry name" value="TlpA_like_family"/>
    <property type="match status" value="1"/>
</dbReference>
<sequence>MSRHAGKKKHNKSQPRKAPSTASMGMIFLGAALILIGVVSMVLLDRPAESRGEEISAVPAQVEFSAPSLTLNDLSGQPHSLRDYLGQIVLVNLWATWCPPCKAEMPTLNAYYQDHRNKGFTLIAINAGDPANLVEDFVKGYNLSLIVWLDPQNQASRAFQVMSYPSSFVIDRQGTVRLAWVGAITRNMLEKYVTPLIGE</sequence>
<dbReference type="InterPro" id="IPR013766">
    <property type="entry name" value="Thioredoxin_domain"/>
</dbReference>
<dbReference type="PROSITE" id="PS00194">
    <property type="entry name" value="THIOREDOXIN_1"/>
    <property type="match status" value="1"/>
</dbReference>
<dbReference type="EMBL" id="AP011762">
    <property type="protein sequence ID" value="BAL56933.1"/>
    <property type="molecule type" value="Genomic_DNA"/>
</dbReference>
<dbReference type="PANTHER" id="PTHR42852">
    <property type="entry name" value="THIOL:DISULFIDE INTERCHANGE PROTEIN DSBE"/>
    <property type="match status" value="1"/>
</dbReference>
<keyword evidence="2" id="KW-0812">Transmembrane</keyword>
<evidence type="ECO:0000256" key="2">
    <source>
        <dbReference type="SAM" id="Phobius"/>
    </source>
</evidence>
<evidence type="ECO:0000313" key="4">
    <source>
        <dbReference type="EMBL" id="BAL56933.1"/>
    </source>
</evidence>
<dbReference type="InterPro" id="IPR017937">
    <property type="entry name" value="Thioredoxin_CS"/>
</dbReference>
<accession>H5SL97</accession>
<feature type="compositionally biased region" description="Basic residues" evidence="1">
    <location>
        <begin position="1"/>
        <end position="15"/>
    </location>
</feature>
<reference evidence="4" key="1">
    <citation type="journal article" date="2005" name="Environ. Microbiol.">
        <title>Genetic and functional properties of uncultivated thermophilic crenarchaeotes from a subsurface gold mine as revealed by analysis of genome fragments.</title>
        <authorList>
            <person name="Nunoura T."/>
            <person name="Hirayama H."/>
            <person name="Takami H."/>
            <person name="Oida H."/>
            <person name="Nishi S."/>
            <person name="Shimamura S."/>
            <person name="Suzuki Y."/>
            <person name="Inagaki F."/>
            <person name="Takai K."/>
            <person name="Nealson K.H."/>
            <person name="Horikoshi K."/>
        </authorList>
    </citation>
    <scope>NUCLEOTIDE SEQUENCE</scope>
</reference>
<dbReference type="AlphaFoldDB" id="H5SL97"/>
<evidence type="ECO:0000259" key="3">
    <source>
        <dbReference type="PROSITE" id="PS51352"/>
    </source>
</evidence>
<feature type="region of interest" description="Disordered" evidence="1">
    <location>
        <begin position="1"/>
        <end position="20"/>
    </location>
</feature>
<protein>
    <submittedName>
        <fullName evidence="4">Alkyl hydroperoxide reductase/thiol specific antioxidant/Mal allergen</fullName>
    </submittedName>
</protein>
<dbReference type="GO" id="GO:0016209">
    <property type="term" value="F:antioxidant activity"/>
    <property type="evidence" value="ECO:0007669"/>
    <property type="project" value="InterPro"/>
</dbReference>
<dbReference type="Gene3D" id="3.40.30.10">
    <property type="entry name" value="Glutaredoxin"/>
    <property type="match status" value="1"/>
</dbReference>
<keyword evidence="2" id="KW-0472">Membrane</keyword>
<feature type="domain" description="Thioredoxin" evidence="3">
    <location>
        <begin position="60"/>
        <end position="198"/>
    </location>
</feature>
<dbReference type="InterPro" id="IPR050553">
    <property type="entry name" value="Thioredoxin_ResA/DsbE_sf"/>
</dbReference>
<reference evidence="4" key="2">
    <citation type="journal article" date="2012" name="PLoS ONE">
        <title>A Deeply Branching Thermophilic Bacterium with an Ancient Acetyl-CoA Pathway Dominates a Subsurface Ecosystem.</title>
        <authorList>
            <person name="Takami H."/>
            <person name="Noguchi H."/>
            <person name="Takaki Y."/>
            <person name="Uchiyama I."/>
            <person name="Toyoda A."/>
            <person name="Nishi S."/>
            <person name="Chee G.-J."/>
            <person name="Arai W."/>
            <person name="Nunoura T."/>
            <person name="Itoh T."/>
            <person name="Hattori M."/>
            <person name="Takai K."/>
        </authorList>
    </citation>
    <scope>NUCLEOTIDE SEQUENCE</scope>
</reference>
<dbReference type="PROSITE" id="PS51352">
    <property type="entry name" value="THIOREDOXIN_2"/>
    <property type="match status" value="1"/>
</dbReference>